<dbReference type="Pfam" id="PF11211">
    <property type="entry name" value="DUF2997"/>
    <property type="match status" value="1"/>
</dbReference>
<dbReference type="KEGG" id="tpol:Mal48_32170"/>
<reference evidence="1 2" key="1">
    <citation type="submission" date="2019-02" db="EMBL/GenBank/DDBJ databases">
        <title>Deep-cultivation of Planctomycetes and their phenomic and genomic characterization uncovers novel biology.</title>
        <authorList>
            <person name="Wiegand S."/>
            <person name="Jogler M."/>
            <person name="Boedeker C."/>
            <person name="Pinto D."/>
            <person name="Vollmers J."/>
            <person name="Rivas-Marin E."/>
            <person name="Kohn T."/>
            <person name="Peeters S.H."/>
            <person name="Heuer A."/>
            <person name="Rast P."/>
            <person name="Oberbeckmann S."/>
            <person name="Bunk B."/>
            <person name="Jeske O."/>
            <person name="Meyerdierks A."/>
            <person name="Storesund J.E."/>
            <person name="Kallscheuer N."/>
            <person name="Luecker S."/>
            <person name="Lage O.M."/>
            <person name="Pohl T."/>
            <person name="Merkel B.J."/>
            <person name="Hornburger P."/>
            <person name="Mueller R.-W."/>
            <person name="Bruemmer F."/>
            <person name="Labrenz M."/>
            <person name="Spormann A.M."/>
            <person name="Op den Camp H."/>
            <person name="Overmann J."/>
            <person name="Amann R."/>
            <person name="Jetten M.S.M."/>
            <person name="Mascher T."/>
            <person name="Medema M.H."/>
            <person name="Devos D.P."/>
            <person name="Kaster A.-K."/>
            <person name="Ovreas L."/>
            <person name="Rohde M."/>
            <person name="Galperin M.Y."/>
            <person name="Jogler C."/>
        </authorList>
    </citation>
    <scope>NUCLEOTIDE SEQUENCE [LARGE SCALE GENOMIC DNA]</scope>
    <source>
        <strain evidence="1 2">Mal48</strain>
    </source>
</reference>
<evidence type="ECO:0000313" key="1">
    <source>
        <dbReference type="EMBL" id="QDT33960.1"/>
    </source>
</evidence>
<dbReference type="RefSeq" id="WP_145201120.1">
    <property type="nucleotide sequence ID" value="NZ_CP036267.1"/>
</dbReference>
<keyword evidence="2" id="KW-1185">Reference proteome</keyword>
<dbReference type="OrthoDB" id="288620at2"/>
<dbReference type="InterPro" id="IPR021375">
    <property type="entry name" value="DUF2997"/>
</dbReference>
<protein>
    <recommendedName>
        <fullName evidence="3">DUF2997 domain-containing protein</fullName>
    </recommendedName>
</protein>
<organism evidence="1 2">
    <name type="scientific">Thalassoglobus polymorphus</name>
    <dbReference type="NCBI Taxonomy" id="2527994"/>
    <lineage>
        <taxon>Bacteria</taxon>
        <taxon>Pseudomonadati</taxon>
        <taxon>Planctomycetota</taxon>
        <taxon>Planctomycetia</taxon>
        <taxon>Planctomycetales</taxon>
        <taxon>Planctomycetaceae</taxon>
        <taxon>Thalassoglobus</taxon>
    </lineage>
</organism>
<name>A0A517QQN7_9PLAN</name>
<dbReference type="AlphaFoldDB" id="A0A517QQN7"/>
<accession>A0A517QQN7</accession>
<evidence type="ECO:0000313" key="2">
    <source>
        <dbReference type="Proteomes" id="UP000315724"/>
    </source>
</evidence>
<proteinExistence type="predicted"/>
<sequence>MSKTIEITVLPNGQTKVETKGFVGSECRQASQFIEKALGQQTDEVLKAEFHQSASRQQPVQEGG</sequence>
<dbReference type="Proteomes" id="UP000315724">
    <property type="component" value="Chromosome"/>
</dbReference>
<evidence type="ECO:0008006" key="3">
    <source>
        <dbReference type="Google" id="ProtNLM"/>
    </source>
</evidence>
<gene>
    <name evidence="1" type="ORF">Mal48_32170</name>
</gene>
<dbReference type="EMBL" id="CP036267">
    <property type="protein sequence ID" value="QDT33960.1"/>
    <property type="molecule type" value="Genomic_DNA"/>
</dbReference>